<evidence type="ECO:0000256" key="5">
    <source>
        <dbReference type="ARBA" id="ARBA00023002"/>
    </source>
</evidence>
<reference evidence="6 7" key="1">
    <citation type="submission" date="2021-01" db="EMBL/GenBank/DDBJ databases">
        <title>Genomic Encyclopedia of Type Strains, Phase IV (KMG-IV): sequencing the most valuable type-strain genomes for metagenomic binning, comparative biology and taxonomic classification.</title>
        <authorList>
            <person name="Goeker M."/>
        </authorList>
    </citation>
    <scope>NUCLEOTIDE SEQUENCE [LARGE SCALE GENOMIC DNA]</scope>
    <source>
        <strain evidence="6 7">DSM 25879</strain>
    </source>
</reference>
<dbReference type="Gene3D" id="3.40.50.720">
    <property type="entry name" value="NAD(P)-binding Rossmann-like Domain"/>
    <property type="match status" value="1"/>
</dbReference>
<gene>
    <name evidence="6" type="ORF">JOC95_000029</name>
</gene>
<evidence type="ECO:0000313" key="6">
    <source>
        <dbReference type="EMBL" id="MBM7618187.1"/>
    </source>
</evidence>
<protein>
    <submittedName>
        <fullName evidence="6">Benzil reductase ((S)-benzoin forming)</fullName>
        <ecNumber evidence="6">1.1.1.320</ecNumber>
    </submittedName>
</protein>
<dbReference type="Pfam" id="PF00106">
    <property type="entry name" value="adh_short"/>
    <property type="match status" value="1"/>
</dbReference>
<comment type="caution">
    <text evidence="6">The sequence shown here is derived from an EMBL/GenBank/DDBJ whole genome shotgun (WGS) entry which is preliminary data.</text>
</comment>
<evidence type="ECO:0000256" key="3">
    <source>
        <dbReference type="ARBA" id="ARBA00022490"/>
    </source>
</evidence>
<dbReference type="PRINTS" id="PR00081">
    <property type="entry name" value="GDHRDH"/>
</dbReference>
<dbReference type="InterPro" id="IPR020904">
    <property type="entry name" value="Sc_DH/Rdtase_CS"/>
</dbReference>
<comment type="similarity">
    <text evidence="2">Belongs to the short-chain dehydrogenases/reductases (SDR) family.</text>
</comment>
<dbReference type="InterPro" id="IPR036291">
    <property type="entry name" value="NAD(P)-bd_dom_sf"/>
</dbReference>
<keyword evidence="4" id="KW-0521">NADP</keyword>
<evidence type="ECO:0000313" key="7">
    <source>
        <dbReference type="Proteomes" id="UP000737402"/>
    </source>
</evidence>
<dbReference type="PANTHER" id="PTHR44085">
    <property type="entry name" value="SEPIAPTERIN REDUCTASE"/>
    <property type="match status" value="1"/>
</dbReference>
<dbReference type="EMBL" id="JAFBED010000001">
    <property type="protein sequence ID" value="MBM7618187.1"/>
    <property type="molecule type" value="Genomic_DNA"/>
</dbReference>
<dbReference type="GO" id="GO:0016491">
    <property type="term" value="F:oxidoreductase activity"/>
    <property type="evidence" value="ECO:0007669"/>
    <property type="project" value="UniProtKB-KW"/>
</dbReference>
<dbReference type="Proteomes" id="UP000737402">
    <property type="component" value="Unassembled WGS sequence"/>
</dbReference>
<organism evidence="6 7">
    <name type="scientific">Sutcliffiella tianshenii</name>
    <dbReference type="NCBI Taxonomy" id="1463404"/>
    <lineage>
        <taxon>Bacteria</taxon>
        <taxon>Bacillati</taxon>
        <taxon>Bacillota</taxon>
        <taxon>Bacilli</taxon>
        <taxon>Bacillales</taxon>
        <taxon>Bacillaceae</taxon>
        <taxon>Sutcliffiella</taxon>
    </lineage>
</organism>
<sequence>MNVFIITGASKGLGEATAQLLLKENNELILIARNENEELVRHAKEAGVSLRFLNEDLSNHNKIPGMVKSIIGSINKEKAESVFFINNAGMVDPIKPAGKSDPELMTKSIHLNLLTPMLITNEFLKLTGDWDCKKVIVNISSGAANRPIYGWNTYGTTKAGVDMFTKSVGHEQGTATNPATIISFSPGIMDTDMQGTIRQADKEDFTNVEVFKNYHEKGELRSPGFVAQKMLDLIRSDGMENGRVYDIKEFV</sequence>
<dbReference type="PROSITE" id="PS00061">
    <property type="entry name" value="ADH_SHORT"/>
    <property type="match status" value="1"/>
</dbReference>
<keyword evidence="5 6" id="KW-0560">Oxidoreductase</keyword>
<dbReference type="EC" id="1.1.1.320" evidence="6"/>
<keyword evidence="3" id="KW-0963">Cytoplasm</keyword>
<dbReference type="InterPro" id="IPR002347">
    <property type="entry name" value="SDR_fam"/>
</dbReference>
<dbReference type="SUPFAM" id="SSF51735">
    <property type="entry name" value="NAD(P)-binding Rossmann-fold domains"/>
    <property type="match status" value="1"/>
</dbReference>
<evidence type="ECO:0000256" key="2">
    <source>
        <dbReference type="ARBA" id="ARBA00006484"/>
    </source>
</evidence>
<dbReference type="NCBIfam" id="NF005381">
    <property type="entry name" value="PRK06924.1"/>
    <property type="match status" value="1"/>
</dbReference>
<comment type="subcellular location">
    <subcellularLocation>
        <location evidence="1">Cytoplasm</location>
    </subcellularLocation>
</comment>
<dbReference type="PANTHER" id="PTHR44085:SF2">
    <property type="entry name" value="SEPIAPTERIN REDUCTASE"/>
    <property type="match status" value="1"/>
</dbReference>
<dbReference type="InterPro" id="IPR051721">
    <property type="entry name" value="Biopterin_syn/organic_redct"/>
</dbReference>
<dbReference type="RefSeq" id="WP_204412332.1">
    <property type="nucleotide sequence ID" value="NZ_JAFBED010000001.1"/>
</dbReference>
<accession>A0ABS2NUC2</accession>
<proteinExistence type="inferred from homology"/>
<keyword evidence="7" id="KW-1185">Reference proteome</keyword>
<name>A0ABS2NUC2_9BACI</name>
<evidence type="ECO:0000256" key="1">
    <source>
        <dbReference type="ARBA" id="ARBA00004496"/>
    </source>
</evidence>
<evidence type="ECO:0000256" key="4">
    <source>
        <dbReference type="ARBA" id="ARBA00022857"/>
    </source>
</evidence>